<dbReference type="EMBL" id="QGKX02000996">
    <property type="protein sequence ID" value="KAF3556413.1"/>
    <property type="molecule type" value="Genomic_DNA"/>
</dbReference>
<organism evidence="1 2">
    <name type="scientific">Brassica cretica</name>
    <name type="common">Mustard</name>
    <dbReference type="NCBI Taxonomy" id="69181"/>
    <lineage>
        <taxon>Eukaryota</taxon>
        <taxon>Viridiplantae</taxon>
        <taxon>Streptophyta</taxon>
        <taxon>Embryophyta</taxon>
        <taxon>Tracheophyta</taxon>
        <taxon>Spermatophyta</taxon>
        <taxon>Magnoliopsida</taxon>
        <taxon>eudicotyledons</taxon>
        <taxon>Gunneridae</taxon>
        <taxon>Pentapetalae</taxon>
        <taxon>rosids</taxon>
        <taxon>malvids</taxon>
        <taxon>Brassicales</taxon>
        <taxon>Brassicaceae</taxon>
        <taxon>Brassiceae</taxon>
        <taxon>Brassica</taxon>
    </lineage>
</organism>
<comment type="caution">
    <text evidence="1">The sequence shown here is derived from an EMBL/GenBank/DDBJ whole genome shotgun (WGS) entry which is preliminary data.</text>
</comment>
<name>A0A8S9QVA9_BRACR</name>
<sequence length="117" mass="12409">METSALESTNVENAFSEVLTQIHQVVSKKAMEAGDDSGNVPSKGEKIDIDVSAVKKTGNNLCYALLENCLAQGVPDPTSDVRDPIAAPAHDIFLVRDSIRQLASCSCPARGSTHLVV</sequence>
<protein>
    <submittedName>
        <fullName evidence="1">Uncharacterized protein</fullName>
    </submittedName>
</protein>
<dbReference type="Proteomes" id="UP000712600">
    <property type="component" value="Unassembled WGS sequence"/>
</dbReference>
<dbReference type="AlphaFoldDB" id="A0A8S9QVA9"/>
<proteinExistence type="predicted"/>
<evidence type="ECO:0000313" key="2">
    <source>
        <dbReference type="Proteomes" id="UP000712600"/>
    </source>
</evidence>
<reference evidence="1" key="1">
    <citation type="submission" date="2019-12" db="EMBL/GenBank/DDBJ databases">
        <title>Genome sequencing and annotation of Brassica cretica.</title>
        <authorList>
            <person name="Studholme D.J."/>
            <person name="Sarris P."/>
        </authorList>
    </citation>
    <scope>NUCLEOTIDE SEQUENCE</scope>
    <source>
        <strain evidence="1">PFS-109/04</strain>
        <tissue evidence="1">Leaf</tissue>
    </source>
</reference>
<gene>
    <name evidence="1" type="ORF">F2Q69_00010985</name>
</gene>
<evidence type="ECO:0000313" key="1">
    <source>
        <dbReference type="EMBL" id="KAF3556413.1"/>
    </source>
</evidence>
<accession>A0A8S9QVA9</accession>